<evidence type="ECO:0000313" key="2">
    <source>
        <dbReference type="Proteomes" id="UP000773850"/>
    </source>
</evidence>
<comment type="caution">
    <text evidence="1">The sequence shown here is derived from an EMBL/GenBank/DDBJ whole genome shotgun (WGS) entry which is preliminary data.</text>
</comment>
<protein>
    <submittedName>
        <fullName evidence="1">Uncharacterized protein</fullName>
    </submittedName>
</protein>
<dbReference type="Proteomes" id="UP000773850">
    <property type="component" value="Unassembled WGS sequence"/>
</dbReference>
<proteinExistence type="predicted"/>
<reference evidence="1 2" key="1">
    <citation type="submission" date="2016-03" db="EMBL/GenBank/DDBJ databases">
        <title>Spore heat resistance.</title>
        <authorList>
            <person name="Boekhorst J."/>
            <person name="Berendsen E.M."/>
            <person name="Wells-Bennik M.H."/>
            <person name="Kuipers O.P."/>
        </authorList>
    </citation>
    <scope>NUCLEOTIDE SEQUENCE [LARGE SCALE GENOMIC DNA]</scope>
    <source>
        <strain evidence="1 2">GS8</strain>
    </source>
</reference>
<accession>A0ABQ7HER5</accession>
<sequence>MTTRLTAVRRCDASQTAKKTPPSFCEEEAFFFWPDPVVNQPFGCLAPGRGYIAPCRFSPGV</sequence>
<dbReference type="EMBL" id="LUCS01000028">
    <property type="protein sequence ID" value="KAF6510621.1"/>
    <property type="molecule type" value="Genomic_DNA"/>
</dbReference>
<organism evidence="1 2">
    <name type="scientific">Geobacillus stearothermophilus</name>
    <name type="common">Bacillus stearothermophilus</name>
    <dbReference type="NCBI Taxonomy" id="1422"/>
    <lineage>
        <taxon>Bacteria</taxon>
        <taxon>Bacillati</taxon>
        <taxon>Bacillota</taxon>
        <taxon>Bacilli</taxon>
        <taxon>Bacillales</taxon>
        <taxon>Anoxybacillaceae</taxon>
        <taxon>Geobacillus</taxon>
    </lineage>
</organism>
<gene>
    <name evidence="1" type="ORF">GS8_2778</name>
</gene>
<name>A0ABQ7HER5_GEOSE</name>
<evidence type="ECO:0000313" key="1">
    <source>
        <dbReference type="EMBL" id="KAF6510621.1"/>
    </source>
</evidence>
<keyword evidence="2" id="KW-1185">Reference proteome</keyword>